<evidence type="ECO:0000313" key="2">
    <source>
        <dbReference type="Proteomes" id="UP001234216"/>
    </source>
</evidence>
<evidence type="ECO:0008006" key="3">
    <source>
        <dbReference type="Google" id="ProtNLM"/>
    </source>
</evidence>
<comment type="caution">
    <text evidence="1">The sequence shown here is derived from an EMBL/GenBank/DDBJ whole genome shotgun (WGS) entry which is preliminary data.</text>
</comment>
<evidence type="ECO:0000313" key="1">
    <source>
        <dbReference type="EMBL" id="MDQ0904104.1"/>
    </source>
</evidence>
<gene>
    <name evidence="1" type="ORF">QFZ22_000089</name>
</gene>
<name>A0AAW8F2R9_9ACTN</name>
<accession>A0AAW8F2R9</accession>
<proteinExistence type="predicted"/>
<dbReference type="AlphaFoldDB" id="A0AAW8F2R9"/>
<organism evidence="1 2">
    <name type="scientific">Streptomyces canus</name>
    <dbReference type="NCBI Taxonomy" id="58343"/>
    <lineage>
        <taxon>Bacteria</taxon>
        <taxon>Bacillati</taxon>
        <taxon>Actinomycetota</taxon>
        <taxon>Actinomycetes</taxon>
        <taxon>Kitasatosporales</taxon>
        <taxon>Streptomycetaceae</taxon>
        <taxon>Streptomyces</taxon>
        <taxon>Streptomyces aurantiacus group</taxon>
    </lineage>
</organism>
<reference evidence="1" key="1">
    <citation type="submission" date="2023-07" db="EMBL/GenBank/DDBJ databases">
        <title>Comparative genomics of wheat-associated soil bacteria to identify genetic determinants of phenazine resistance.</title>
        <authorList>
            <person name="Mouncey N."/>
        </authorList>
    </citation>
    <scope>NUCLEOTIDE SEQUENCE</scope>
    <source>
        <strain evidence="1">V4I22</strain>
    </source>
</reference>
<dbReference type="Proteomes" id="UP001234216">
    <property type="component" value="Unassembled WGS sequence"/>
</dbReference>
<protein>
    <recommendedName>
        <fullName evidence="3">Knr4/Smi1-like domain-containing protein</fullName>
    </recommendedName>
</protein>
<dbReference type="RefSeq" id="WP_306971614.1">
    <property type="nucleotide sequence ID" value="NZ_JAUSZV010000001.1"/>
</dbReference>
<sequence length="165" mass="18049">MTDDRLDAEWLRGWCEQADAALAKLMASFQARFGFEPGSNEVVLASEESHQATDALVERTPIPSDLTTMYWVIDEISLPDVENGYFVHPASLVADHFREYGAVQIDGEEPALVFASDGGGHLFALAGSGRIWRSTTASWLDQFDLAAAGLQEFLEGLSRQISGQP</sequence>
<dbReference type="EMBL" id="JAUSZV010000001">
    <property type="protein sequence ID" value="MDQ0904104.1"/>
    <property type="molecule type" value="Genomic_DNA"/>
</dbReference>